<sequence>MQRTVGRIALWTIVAMMVVGLVGCKGALESGSTGKKVMLWNGQDFAGWQRVLADPAVDVDDVWWVRGDAIHCKGEPFGYLRTEQRYSDYHLHLEWRWPETPTNSGVLLHMNGPDKIWPECIEVQLKAGNAGDFVLMNGTGLTVDGTDRRDTSKRFVVIPKKAATSEKPAGQWNSYDIHCKGGSIRVYVNGVLQNEGTNASPMAGFIGLQSEGSPIEFRNIYILPLN</sequence>
<dbReference type="GO" id="GO:0016787">
    <property type="term" value="F:hydrolase activity"/>
    <property type="evidence" value="ECO:0007669"/>
    <property type="project" value="InterPro"/>
</dbReference>
<organism evidence="2 3">
    <name type="scientific">Anaerobaca lacustris</name>
    <dbReference type="NCBI Taxonomy" id="3044600"/>
    <lineage>
        <taxon>Bacteria</taxon>
        <taxon>Pseudomonadati</taxon>
        <taxon>Planctomycetota</taxon>
        <taxon>Phycisphaerae</taxon>
        <taxon>Sedimentisphaerales</taxon>
        <taxon>Anaerobacaceae</taxon>
        <taxon>Anaerobaca</taxon>
    </lineage>
</organism>
<evidence type="ECO:0000313" key="2">
    <source>
        <dbReference type="EMBL" id="MDI6447460.1"/>
    </source>
</evidence>
<protein>
    <submittedName>
        <fullName evidence="2">DUF1080 domain-containing protein</fullName>
    </submittedName>
</protein>
<dbReference type="InterPro" id="IPR010496">
    <property type="entry name" value="AL/BT2_dom"/>
</dbReference>
<evidence type="ECO:0000259" key="1">
    <source>
        <dbReference type="Pfam" id="PF06439"/>
    </source>
</evidence>
<gene>
    <name evidence="2" type="ORF">QJ522_00265</name>
</gene>
<dbReference type="PROSITE" id="PS51257">
    <property type="entry name" value="PROKAR_LIPOPROTEIN"/>
    <property type="match status" value="1"/>
</dbReference>
<keyword evidence="3" id="KW-1185">Reference proteome</keyword>
<name>A0AAW6TRY2_9BACT</name>
<feature type="domain" description="3-keto-alpha-glucoside-1,2-lyase/3-keto-2-hydroxy-glucal hydratase" evidence="1">
    <location>
        <begin position="38"/>
        <end position="222"/>
    </location>
</feature>
<accession>A0AAW6TRY2</accession>
<evidence type="ECO:0000313" key="3">
    <source>
        <dbReference type="Proteomes" id="UP001431776"/>
    </source>
</evidence>
<reference evidence="2" key="1">
    <citation type="submission" date="2023-05" db="EMBL/GenBank/DDBJ databases">
        <title>Anaerotaeda fermentans gen. nov., sp. nov., a novel anaerobic planctomycete of the new family within the order Sedimentisphaerales isolated from Taman Peninsula, Russia.</title>
        <authorList>
            <person name="Khomyakova M.A."/>
            <person name="Merkel A.Y."/>
            <person name="Slobodkin A.I."/>
        </authorList>
    </citation>
    <scope>NUCLEOTIDE SEQUENCE</scope>
    <source>
        <strain evidence="2">M17dextr</strain>
    </source>
</reference>
<dbReference type="Gene3D" id="2.60.120.560">
    <property type="entry name" value="Exo-inulinase, domain 1"/>
    <property type="match status" value="1"/>
</dbReference>
<dbReference type="Proteomes" id="UP001431776">
    <property type="component" value="Unassembled WGS sequence"/>
</dbReference>
<dbReference type="EMBL" id="JASCXX010000001">
    <property type="protein sequence ID" value="MDI6447460.1"/>
    <property type="molecule type" value="Genomic_DNA"/>
</dbReference>
<dbReference type="Pfam" id="PF06439">
    <property type="entry name" value="3keto-disac_hyd"/>
    <property type="match status" value="1"/>
</dbReference>
<proteinExistence type="predicted"/>
<comment type="caution">
    <text evidence="2">The sequence shown here is derived from an EMBL/GenBank/DDBJ whole genome shotgun (WGS) entry which is preliminary data.</text>
</comment>
<dbReference type="AlphaFoldDB" id="A0AAW6TRY2"/>
<dbReference type="RefSeq" id="WP_349242870.1">
    <property type="nucleotide sequence ID" value="NZ_JASCXX010000001.1"/>
</dbReference>